<name>A0A376FNM6_ECOLX</name>
<accession>A0A376FNM6</accession>
<dbReference type="EMBL" id="UFYN01000002">
    <property type="protein sequence ID" value="STD33943.1"/>
    <property type="molecule type" value="Genomic_DNA"/>
</dbReference>
<evidence type="ECO:0000313" key="4">
    <source>
        <dbReference type="Proteomes" id="UP000594864"/>
    </source>
</evidence>
<dbReference type="Gene3D" id="2.40.10.180">
    <property type="entry name" value="Phage tail proteins"/>
    <property type="match status" value="1"/>
</dbReference>
<reference evidence="1 4" key="2">
    <citation type="submission" date="2020-12" db="EMBL/GenBank/DDBJ databases">
        <title>FDA dAtabase for Regulatory Grade micrObial Sequences (FDA-ARGOS): Supporting development and validation of Infectious Disease Dx tests.</title>
        <authorList>
            <person name="Sproer C."/>
            <person name="Gronow S."/>
            <person name="Severitt S."/>
            <person name="Schroder I."/>
            <person name="Tallon L."/>
            <person name="Sadzewicz L."/>
            <person name="Zhao X."/>
            <person name="Boylan J."/>
            <person name="Ott S."/>
            <person name="Bowen H."/>
            <person name="Vavikolanu K."/>
            <person name="Mehta A."/>
            <person name="Aluvathingal J."/>
            <person name="Nadendla S."/>
            <person name="Lowell S."/>
            <person name="Myers T."/>
            <person name="Yan Y."/>
            <person name="Sichtig H."/>
        </authorList>
    </citation>
    <scope>NUCLEOTIDE SEQUENCE [LARGE SCALE GENOMIC DNA]</scope>
    <source>
        <strain evidence="1 4">FDAARGOS_945</strain>
    </source>
</reference>
<dbReference type="Proteomes" id="UP000594864">
    <property type="component" value="Chromosome"/>
</dbReference>
<dbReference type="Pfam" id="PF05354">
    <property type="entry name" value="Phage_attach"/>
    <property type="match status" value="1"/>
</dbReference>
<evidence type="ECO:0000313" key="1">
    <source>
        <dbReference type="EMBL" id="QPR04726.1"/>
    </source>
</evidence>
<dbReference type="Proteomes" id="UP000254219">
    <property type="component" value="Unassembled WGS sequence"/>
</dbReference>
<reference evidence="2 3" key="1">
    <citation type="submission" date="2018-06" db="EMBL/GenBank/DDBJ databases">
        <authorList>
            <consortium name="Pathogen Informatics"/>
            <person name="Doyle S."/>
        </authorList>
    </citation>
    <scope>NUCLEOTIDE SEQUENCE [LARGE SCALE GENOMIC DNA]</scope>
    <source>
        <strain evidence="2 3">NCTC11181</strain>
    </source>
</reference>
<organism evidence="2 3">
    <name type="scientific">Escherichia coli</name>
    <dbReference type="NCBI Taxonomy" id="562"/>
    <lineage>
        <taxon>Bacteria</taxon>
        <taxon>Pseudomonadati</taxon>
        <taxon>Pseudomonadota</taxon>
        <taxon>Gammaproteobacteria</taxon>
        <taxon>Enterobacterales</taxon>
        <taxon>Enterobacteriaceae</taxon>
        <taxon>Escherichia</taxon>
    </lineage>
</organism>
<dbReference type="InterPro" id="IPR053734">
    <property type="entry name" value="Phage_Head-Tail_Connect_sf"/>
</dbReference>
<dbReference type="SUPFAM" id="SSF69279">
    <property type="entry name" value="Phage tail proteins"/>
    <property type="match status" value="1"/>
</dbReference>
<proteinExistence type="predicted"/>
<dbReference type="GO" id="GO:0019068">
    <property type="term" value="P:virion assembly"/>
    <property type="evidence" value="ECO:0007669"/>
    <property type="project" value="InterPro"/>
</dbReference>
<dbReference type="EMBL" id="CP065611">
    <property type="protein sequence ID" value="QPR04726.1"/>
    <property type="molecule type" value="Genomic_DNA"/>
</dbReference>
<evidence type="ECO:0000313" key="3">
    <source>
        <dbReference type="Proteomes" id="UP000254219"/>
    </source>
</evidence>
<protein>
    <submittedName>
        <fullName evidence="2">Minor capsid protein</fullName>
    </submittedName>
    <submittedName>
        <fullName evidence="1">Phage tail protein</fullName>
    </submittedName>
</protein>
<dbReference type="InterPro" id="IPR008018">
    <property type="entry name" value="Phage_tail_attach_FII"/>
</dbReference>
<dbReference type="AlphaFoldDB" id="A0A376FNM6"/>
<gene>
    <name evidence="1" type="ORF">I6H02_24955</name>
    <name evidence="2" type="ORF">NCTC11181_00076</name>
</gene>
<sequence length="123" mass="13082">MADFDNLFDGAIADADEAILRTMGIPVQITSGRLAGVTITGIYDDPENITMVAGGIRLEDSLPSLFVRTASVSLLCRQDTLDIGGESFFVDRITPDDGGSCCVHLRRHAGQSASSPGGMYERT</sequence>
<evidence type="ECO:0000313" key="2">
    <source>
        <dbReference type="EMBL" id="STD33943.1"/>
    </source>
</evidence>